<comment type="caution">
    <text evidence="2">The sequence shown here is derived from an EMBL/GenBank/DDBJ whole genome shotgun (WGS) entry which is preliminary data.</text>
</comment>
<keyword evidence="3" id="KW-1185">Reference proteome</keyword>
<accession>A0AAN8HLU6</accession>
<dbReference type="AlphaFoldDB" id="A0AAN8HLU6"/>
<evidence type="ECO:0000256" key="1">
    <source>
        <dbReference type="SAM" id="MobiDB-lite"/>
    </source>
</evidence>
<reference evidence="2 3" key="1">
    <citation type="journal article" date="2023" name="Mol. Biol. Evol.">
        <title>Genomics of Secondarily Temperate Adaptation in the Only Non-Antarctic Icefish.</title>
        <authorList>
            <person name="Rivera-Colon A.G."/>
            <person name="Rayamajhi N."/>
            <person name="Minhas B.F."/>
            <person name="Madrigal G."/>
            <person name="Bilyk K.T."/>
            <person name="Yoon V."/>
            <person name="Hune M."/>
            <person name="Gregory S."/>
            <person name="Cheng C.H.C."/>
            <person name="Catchen J.M."/>
        </authorList>
    </citation>
    <scope>NUCLEOTIDE SEQUENCE [LARGE SCALE GENOMIC DNA]</scope>
    <source>
        <tissue evidence="2">White muscle</tissue>
    </source>
</reference>
<organism evidence="2 3">
    <name type="scientific">Champsocephalus gunnari</name>
    <name type="common">Mackerel icefish</name>
    <dbReference type="NCBI Taxonomy" id="52237"/>
    <lineage>
        <taxon>Eukaryota</taxon>
        <taxon>Metazoa</taxon>
        <taxon>Chordata</taxon>
        <taxon>Craniata</taxon>
        <taxon>Vertebrata</taxon>
        <taxon>Euteleostomi</taxon>
        <taxon>Actinopterygii</taxon>
        <taxon>Neopterygii</taxon>
        <taxon>Teleostei</taxon>
        <taxon>Neoteleostei</taxon>
        <taxon>Acanthomorphata</taxon>
        <taxon>Eupercaria</taxon>
        <taxon>Perciformes</taxon>
        <taxon>Notothenioidei</taxon>
        <taxon>Channichthyidae</taxon>
        <taxon>Champsocephalus</taxon>
    </lineage>
</organism>
<evidence type="ECO:0000313" key="2">
    <source>
        <dbReference type="EMBL" id="KAK5916704.1"/>
    </source>
</evidence>
<name>A0AAN8HLU6_CHAGU</name>
<evidence type="ECO:0000313" key="3">
    <source>
        <dbReference type="Proteomes" id="UP001331515"/>
    </source>
</evidence>
<feature type="region of interest" description="Disordered" evidence="1">
    <location>
        <begin position="26"/>
        <end position="46"/>
    </location>
</feature>
<gene>
    <name evidence="2" type="ORF">CgunFtcFv8_011660</name>
</gene>
<feature type="compositionally biased region" description="Basic and acidic residues" evidence="1">
    <location>
        <begin position="28"/>
        <end position="39"/>
    </location>
</feature>
<proteinExistence type="predicted"/>
<dbReference type="Proteomes" id="UP001331515">
    <property type="component" value="Unassembled WGS sequence"/>
</dbReference>
<protein>
    <submittedName>
        <fullName evidence="2">Uncharacterized protein</fullName>
    </submittedName>
</protein>
<sequence length="76" mass="8549">MSHGPQGEGWGIMWDNCWIALASANQKGGKEEEGEDRRIQCGGRGGVQWPEEVSVPRRWGKSSGGNYYERRQVKLD</sequence>
<dbReference type="EMBL" id="JAURVH010001526">
    <property type="protein sequence ID" value="KAK5916704.1"/>
    <property type="molecule type" value="Genomic_DNA"/>
</dbReference>